<keyword evidence="3" id="KW-1185">Reference proteome</keyword>
<feature type="region of interest" description="Disordered" evidence="1">
    <location>
        <begin position="103"/>
        <end position="132"/>
    </location>
</feature>
<organism evidence="2 3">
    <name type="scientific">Myceligenerans indicum</name>
    <dbReference type="NCBI Taxonomy" id="2593663"/>
    <lineage>
        <taxon>Bacteria</taxon>
        <taxon>Bacillati</taxon>
        <taxon>Actinomycetota</taxon>
        <taxon>Actinomycetes</taxon>
        <taxon>Micrococcales</taxon>
        <taxon>Promicromonosporaceae</taxon>
        <taxon>Myceligenerans</taxon>
    </lineage>
</organism>
<feature type="region of interest" description="Disordered" evidence="1">
    <location>
        <begin position="1"/>
        <end position="25"/>
    </location>
</feature>
<protein>
    <submittedName>
        <fullName evidence="2">Uncharacterized protein</fullName>
    </submittedName>
</protein>
<evidence type="ECO:0000256" key="1">
    <source>
        <dbReference type="SAM" id="MobiDB-lite"/>
    </source>
</evidence>
<evidence type="ECO:0000313" key="2">
    <source>
        <dbReference type="EMBL" id="MBL0886215.1"/>
    </source>
</evidence>
<accession>A0ABS1LJ00</accession>
<gene>
    <name evidence="2" type="ORF">HGK34_08015</name>
</gene>
<feature type="compositionally biased region" description="Basic and acidic residues" evidence="1">
    <location>
        <begin position="1"/>
        <end position="11"/>
    </location>
</feature>
<feature type="compositionally biased region" description="Pro residues" evidence="1">
    <location>
        <begin position="105"/>
        <end position="114"/>
    </location>
</feature>
<name>A0ABS1LJ00_9MICO</name>
<comment type="caution">
    <text evidence="2">The sequence shown here is derived from an EMBL/GenBank/DDBJ whole genome shotgun (WGS) entry which is preliminary data.</text>
</comment>
<sequence length="132" mass="14431">MSDDETGRLDARVIPPRRSPTASISGVTQRLRAFDPESDEWHWLEFEDDGEPLRHIVFSGDEPTVAGRTADRLALRDQFGIPGDELYEAVYGAMTYTNLLDAEFPPDPRLPSPPRSSTGSSVAPMIASGAEG</sequence>
<proteinExistence type="predicted"/>
<dbReference type="EMBL" id="JABBYC010000009">
    <property type="protein sequence ID" value="MBL0886215.1"/>
    <property type="molecule type" value="Genomic_DNA"/>
</dbReference>
<dbReference type="RefSeq" id="WP_201846053.1">
    <property type="nucleotide sequence ID" value="NZ_JABBYC010000009.1"/>
</dbReference>
<reference evidence="2 3" key="1">
    <citation type="journal article" date="2021" name="Arch. Microbiol.">
        <title>Myceligenerans indicum sp. nov., an actinobacterium isolated from mangrove sediment of Sundarbans, India.</title>
        <authorList>
            <person name="Asha K."/>
            <person name="Bhadury P."/>
        </authorList>
    </citation>
    <scope>NUCLEOTIDE SEQUENCE [LARGE SCALE GENOMIC DNA]</scope>
    <source>
        <strain evidence="2 3">I2</strain>
    </source>
</reference>
<evidence type="ECO:0000313" key="3">
    <source>
        <dbReference type="Proteomes" id="UP000675409"/>
    </source>
</evidence>
<dbReference type="Proteomes" id="UP000675409">
    <property type="component" value="Unassembled WGS sequence"/>
</dbReference>